<dbReference type="EMBL" id="JBHTAX010000001">
    <property type="protein sequence ID" value="MFC7189221.1"/>
    <property type="molecule type" value="Genomic_DNA"/>
</dbReference>
<keyword evidence="3" id="KW-1185">Reference proteome</keyword>
<name>A0ABD5YM91_9EURY</name>
<sequence>MFRSAGQGLFHQPPLFGPVPLAARDIAVGINLHHKLINVLALERELGDARVVTPRSRSDEHLWIVDPAACVRCVEVVPIASVVVEPDTLIGTCHPPLVVHQREPVPDVDLAVISVALFLDFRGHRRTSETECETADPDGGTRLQEIPA</sequence>
<comment type="caution">
    <text evidence="2">The sequence shown here is derived from an EMBL/GenBank/DDBJ whole genome shotgun (WGS) entry which is preliminary data.</text>
</comment>
<organism evidence="2 3">
    <name type="scientific">Halocatena marina</name>
    <dbReference type="NCBI Taxonomy" id="2934937"/>
    <lineage>
        <taxon>Archaea</taxon>
        <taxon>Methanobacteriati</taxon>
        <taxon>Methanobacteriota</taxon>
        <taxon>Stenosarchaea group</taxon>
        <taxon>Halobacteria</taxon>
        <taxon>Halobacteriales</taxon>
        <taxon>Natronomonadaceae</taxon>
        <taxon>Halocatena</taxon>
    </lineage>
</organism>
<feature type="region of interest" description="Disordered" evidence="1">
    <location>
        <begin position="128"/>
        <end position="148"/>
    </location>
</feature>
<reference evidence="2 3" key="1">
    <citation type="journal article" date="2019" name="Int. J. Syst. Evol. Microbiol.">
        <title>The Global Catalogue of Microorganisms (GCM) 10K type strain sequencing project: providing services to taxonomists for standard genome sequencing and annotation.</title>
        <authorList>
            <consortium name="The Broad Institute Genomics Platform"/>
            <consortium name="The Broad Institute Genome Sequencing Center for Infectious Disease"/>
            <person name="Wu L."/>
            <person name="Ma J."/>
        </authorList>
    </citation>
    <scope>NUCLEOTIDE SEQUENCE [LARGE SCALE GENOMIC DNA]</scope>
    <source>
        <strain evidence="2 3">RDMS1</strain>
    </source>
</reference>
<accession>A0ABD5YM91</accession>
<protein>
    <submittedName>
        <fullName evidence="2">Uncharacterized protein</fullName>
    </submittedName>
</protein>
<evidence type="ECO:0000256" key="1">
    <source>
        <dbReference type="SAM" id="MobiDB-lite"/>
    </source>
</evidence>
<dbReference type="RefSeq" id="WP_390204755.1">
    <property type="nucleotide sequence ID" value="NZ_JBHSZC010000001.1"/>
</dbReference>
<evidence type="ECO:0000313" key="2">
    <source>
        <dbReference type="EMBL" id="MFC7189221.1"/>
    </source>
</evidence>
<dbReference type="AlphaFoldDB" id="A0ABD5YM91"/>
<evidence type="ECO:0000313" key="3">
    <source>
        <dbReference type="Proteomes" id="UP001596417"/>
    </source>
</evidence>
<gene>
    <name evidence="2" type="ORF">ACFQL7_04735</name>
</gene>
<proteinExistence type="predicted"/>
<dbReference type="Proteomes" id="UP001596417">
    <property type="component" value="Unassembled WGS sequence"/>
</dbReference>